<accession>A0AA84ZUV5</accession>
<proteinExistence type="predicted"/>
<evidence type="ECO:0000313" key="1">
    <source>
        <dbReference type="Proteomes" id="UP000050790"/>
    </source>
</evidence>
<evidence type="ECO:0000313" key="2">
    <source>
        <dbReference type="WBParaSite" id="SMRG1_48880.1"/>
    </source>
</evidence>
<name>A0AA84ZUV5_9TREM</name>
<sequence length="74" mass="8502">MSRISVSSLIIECIIVSSLSEETVIYLSKVRSIFIRIQIIQVSICLKFFIVNWNNVKFSLYFCCVEISGTNYAK</sequence>
<dbReference type="WBParaSite" id="SMRG1_48880.1">
    <property type="protein sequence ID" value="SMRG1_48880.1"/>
    <property type="gene ID" value="SMRG1_48880"/>
</dbReference>
<dbReference type="Proteomes" id="UP000050790">
    <property type="component" value="Unassembled WGS sequence"/>
</dbReference>
<reference evidence="2" key="1">
    <citation type="submission" date="2023-11" db="UniProtKB">
        <authorList>
            <consortium name="WormBaseParasite"/>
        </authorList>
    </citation>
    <scope>IDENTIFICATION</scope>
</reference>
<protein>
    <submittedName>
        <fullName evidence="2">Uncharacterized protein</fullName>
    </submittedName>
</protein>
<organism evidence="1 2">
    <name type="scientific">Schistosoma margrebowiei</name>
    <dbReference type="NCBI Taxonomy" id="48269"/>
    <lineage>
        <taxon>Eukaryota</taxon>
        <taxon>Metazoa</taxon>
        <taxon>Spiralia</taxon>
        <taxon>Lophotrochozoa</taxon>
        <taxon>Platyhelminthes</taxon>
        <taxon>Trematoda</taxon>
        <taxon>Digenea</taxon>
        <taxon>Strigeidida</taxon>
        <taxon>Schistosomatoidea</taxon>
        <taxon>Schistosomatidae</taxon>
        <taxon>Schistosoma</taxon>
    </lineage>
</organism>
<dbReference type="AlphaFoldDB" id="A0AA84ZUV5"/>